<keyword evidence="1" id="KW-1133">Transmembrane helix</keyword>
<organism evidence="3 4">
    <name type="scientific">Actomonas aquatica</name>
    <dbReference type="NCBI Taxonomy" id="2866162"/>
    <lineage>
        <taxon>Bacteria</taxon>
        <taxon>Pseudomonadati</taxon>
        <taxon>Verrucomicrobiota</taxon>
        <taxon>Opitutia</taxon>
        <taxon>Opitutales</taxon>
        <taxon>Opitutaceae</taxon>
        <taxon>Actomonas</taxon>
    </lineage>
</organism>
<evidence type="ECO:0000256" key="1">
    <source>
        <dbReference type="SAM" id="Phobius"/>
    </source>
</evidence>
<dbReference type="EMBL" id="CP139781">
    <property type="protein sequence ID" value="WRQ86011.1"/>
    <property type="molecule type" value="Genomic_DNA"/>
</dbReference>
<proteinExistence type="predicted"/>
<feature type="transmembrane region" description="Helical" evidence="1">
    <location>
        <begin position="262"/>
        <end position="282"/>
    </location>
</feature>
<sequence length="296" mass="31693">MSSSSGNSQFARKLAEFDLDENPVAKKSWRPWIRTLAGFGFWAQGFLHIVVGTLATLLALGMGGEAESLGSALQEIAGHAFGGVLLGLLALGFISLAGWRVVQAVWDPDEIGHHLTGLALRVGLLFIGGLHLALAGRAIWILWQGAGGTDAGSENERVNAATGWLLQQPWGQVLVGLVGVIIVAIAVANIVRAVNARFRENYARERMSRRIQFVTTLLGRLGFAARALLLLTAATLFFRAAWHASAEQTGGMAKSMETLLQQPFGTALLAATGGGLIAYGLFHWSMIRYRGFKATD</sequence>
<feature type="transmembrane region" description="Helical" evidence="1">
    <location>
        <begin position="36"/>
        <end position="60"/>
    </location>
</feature>
<evidence type="ECO:0000259" key="2">
    <source>
        <dbReference type="Pfam" id="PF06724"/>
    </source>
</evidence>
<feature type="transmembrane region" description="Helical" evidence="1">
    <location>
        <begin position="122"/>
        <end position="143"/>
    </location>
</feature>
<accession>A0ABZ1C3I7</accession>
<feature type="domain" description="DUF1206" evidence="2">
    <location>
        <begin position="39"/>
        <end position="107"/>
    </location>
</feature>
<feature type="domain" description="DUF1206" evidence="2">
    <location>
        <begin position="221"/>
        <end position="285"/>
    </location>
</feature>
<name>A0ABZ1C3I7_9BACT</name>
<dbReference type="Pfam" id="PF06724">
    <property type="entry name" value="DUF1206"/>
    <property type="match status" value="3"/>
</dbReference>
<dbReference type="Proteomes" id="UP000738431">
    <property type="component" value="Chromosome"/>
</dbReference>
<feature type="transmembrane region" description="Helical" evidence="1">
    <location>
        <begin position="217"/>
        <end position="242"/>
    </location>
</feature>
<keyword evidence="4" id="KW-1185">Reference proteome</keyword>
<evidence type="ECO:0000313" key="3">
    <source>
        <dbReference type="EMBL" id="WRQ86011.1"/>
    </source>
</evidence>
<feature type="domain" description="DUF1206" evidence="2">
    <location>
        <begin position="122"/>
        <end position="194"/>
    </location>
</feature>
<keyword evidence="1" id="KW-0472">Membrane</keyword>
<feature type="transmembrane region" description="Helical" evidence="1">
    <location>
        <begin position="173"/>
        <end position="196"/>
    </location>
</feature>
<reference evidence="3 4" key="1">
    <citation type="submission" date="2023-12" db="EMBL/GenBank/DDBJ databases">
        <title>Description of an unclassified Opitutus bacterium of Verrucomicrobiota.</title>
        <authorList>
            <person name="Zhang D.-F."/>
        </authorList>
    </citation>
    <scope>NUCLEOTIDE SEQUENCE [LARGE SCALE GENOMIC DNA]</scope>
    <source>
        <strain evidence="3 4">WL0086</strain>
    </source>
</reference>
<protein>
    <submittedName>
        <fullName evidence="3">DUF1206 domain-containing protein</fullName>
    </submittedName>
</protein>
<keyword evidence="1" id="KW-0812">Transmembrane</keyword>
<evidence type="ECO:0000313" key="4">
    <source>
        <dbReference type="Proteomes" id="UP000738431"/>
    </source>
</evidence>
<feature type="transmembrane region" description="Helical" evidence="1">
    <location>
        <begin position="80"/>
        <end position="102"/>
    </location>
</feature>
<gene>
    <name evidence="3" type="ORF">K1X11_014450</name>
</gene>
<dbReference type="RefSeq" id="WP_221031523.1">
    <property type="nucleotide sequence ID" value="NZ_CP139781.1"/>
</dbReference>
<dbReference type="InterPro" id="IPR009597">
    <property type="entry name" value="DUF1206"/>
</dbReference>